<evidence type="ECO:0000313" key="3">
    <source>
        <dbReference type="Proteomes" id="UP000807342"/>
    </source>
</evidence>
<accession>A0A9P5X0J1</accession>
<feature type="non-terminal residue" evidence="2">
    <location>
        <position position="1"/>
    </location>
</feature>
<dbReference type="CDD" id="cd00882">
    <property type="entry name" value="Ras_like_GTPase"/>
    <property type="match status" value="1"/>
</dbReference>
<sequence>ICRVVGNAGVGKSTFINKAVTEGLLPIDQASKVDNEVQYIVCSKPELYQDRKIVFLDIPAFDTESDEQHIQNKLRHWLRVVILKRLNVSGILYLHRITEAEFSSASLRHLTSLMTLFEELSQ</sequence>
<feature type="non-terminal residue" evidence="2">
    <location>
        <position position="122"/>
    </location>
</feature>
<dbReference type="Proteomes" id="UP000807342">
    <property type="component" value="Unassembled WGS sequence"/>
</dbReference>
<dbReference type="AlphaFoldDB" id="A0A9P5X0J1"/>
<dbReference type="InterPro" id="IPR027417">
    <property type="entry name" value="P-loop_NTPase"/>
</dbReference>
<dbReference type="OrthoDB" id="2846732at2759"/>
<keyword evidence="3" id="KW-1185">Reference proteome</keyword>
<evidence type="ECO:0000313" key="2">
    <source>
        <dbReference type="EMBL" id="KAF9441095.1"/>
    </source>
</evidence>
<dbReference type="EMBL" id="MU152064">
    <property type="protein sequence ID" value="KAF9441095.1"/>
    <property type="molecule type" value="Genomic_DNA"/>
</dbReference>
<name>A0A9P5X0J1_9AGAR</name>
<protein>
    <recommendedName>
        <fullName evidence="1">G domain-containing protein</fullName>
    </recommendedName>
</protein>
<evidence type="ECO:0000259" key="1">
    <source>
        <dbReference type="Pfam" id="PF01926"/>
    </source>
</evidence>
<dbReference type="GO" id="GO:0005525">
    <property type="term" value="F:GTP binding"/>
    <property type="evidence" value="ECO:0007669"/>
    <property type="project" value="InterPro"/>
</dbReference>
<comment type="caution">
    <text evidence="2">The sequence shown here is derived from an EMBL/GenBank/DDBJ whole genome shotgun (WGS) entry which is preliminary data.</text>
</comment>
<dbReference type="InterPro" id="IPR006073">
    <property type="entry name" value="GTP-bd"/>
</dbReference>
<proteinExistence type="predicted"/>
<dbReference type="SUPFAM" id="SSF52540">
    <property type="entry name" value="P-loop containing nucleoside triphosphate hydrolases"/>
    <property type="match status" value="1"/>
</dbReference>
<organism evidence="2 3">
    <name type="scientific">Macrolepiota fuliginosa MF-IS2</name>
    <dbReference type="NCBI Taxonomy" id="1400762"/>
    <lineage>
        <taxon>Eukaryota</taxon>
        <taxon>Fungi</taxon>
        <taxon>Dikarya</taxon>
        <taxon>Basidiomycota</taxon>
        <taxon>Agaricomycotina</taxon>
        <taxon>Agaricomycetes</taxon>
        <taxon>Agaricomycetidae</taxon>
        <taxon>Agaricales</taxon>
        <taxon>Agaricineae</taxon>
        <taxon>Agaricaceae</taxon>
        <taxon>Macrolepiota</taxon>
    </lineage>
</organism>
<dbReference type="Pfam" id="PF01926">
    <property type="entry name" value="MMR_HSR1"/>
    <property type="match status" value="1"/>
</dbReference>
<feature type="domain" description="G" evidence="1">
    <location>
        <begin position="4"/>
        <end position="77"/>
    </location>
</feature>
<dbReference type="Gene3D" id="3.40.50.300">
    <property type="entry name" value="P-loop containing nucleotide triphosphate hydrolases"/>
    <property type="match status" value="1"/>
</dbReference>
<gene>
    <name evidence="2" type="ORF">P691DRAFT_642907</name>
</gene>
<reference evidence="2" key="1">
    <citation type="submission" date="2020-11" db="EMBL/GenBank/DDBJ databases">
        <authorList>
            <consortium name="DOE Joint Genome Institute"/>
            <person name="Ahrendt S."/>
            <person name="Riley R."/>
            <person name="Andreopoulos W."/>
            <person name="Labutti K."/>
            <person name="Pangilinan J."/>
            <person name="Ruiz-Duenas F.J."/>
            <person name="Barrasa J.M."/>
            <person name="Sanchez-Garcia M."/>
            <person name="Camarero S."/>
            <person name="Miyauchi S."/>
            <person name="Serrano A."/>
            <person name="Linde D."/>
            <person name="Babiker R."/>
            <person name="Drula E."/>
            <person name="Ayuso-Fernandez I."/>
            <person name="Pacheco R."/>
            <person name="Padilla G."/>
            <person name="Ferreira P."/>
            <person name="Barriuso J."/>
            <person name="Kellner H."/>
            <person name="Castanera R."/>
            <person name="Alfaro M."/>
            <person name="Ramirez L."/>
            <person name="Pisabarro A.G."/>
            <person name="Kuo A."/>
            <person name="Tritt A."/>
            <person name="Lipzen A."/>
            <person name="He G."/>
            <person name="Yan M."/>
            <person name="Ng V."/>
            <person name="Cullen D."/>
            <person name="Martin F."/>
            <person name="Rosso M.-N."/>
            <person name="Henrissat B."/>
            <person name="Hibbett D."/>
            <person name="Martinez A.T."/>
            <person name="Grigoriev I.V."/>
        </authorList>
    </citation>
    <scope>NUCLEOTIDE SEQUENCE</scope>
    <source>
        <strain evidence="2">MF-IS2</strain>
    </source>
</reference>